<proteinExistence type="predicted"/>
<evidence type="ECO:0008006" key="3">
    <source>
        <dbReference type="Google" id="ProtNLM"/>
    </source>
</evidence>
<keyword evidence="2" id="KW-1185">Reference proteome</keyword>
<dbReference type="Gene3D" id="6.10.250.660">
    <property type="match status" value="2"/>
</dbReference>
<dbReference type="AlphaFoldDB" id="A0A919RCK1"/>
<dbReference type="Proteomes" id="UP000606172">
    <property type="component" value="Unassembled WGS sequence"/>
</dbReference>
<gene>
    <name evidence="1" type="ORF">Ssi02_16770</name>
</gene>
<comment type="caution">
    <text evidence="1">The sequence shown here is derived from an EMBL/GenBank/DDBJ whole genome shotgun (WGS) entry which is preliminary data.</text>
</comment>
<dbReference type="EMBL" id="BOOW01000009">
    <property type="protein sequence ID" value="GII91446.1"/>
    <property type="molecule type" value="Genomic_DNA"/>
</dbReference>
<sequence>MIPEGLEWLAAEADRVEQARFGSARLGAGYREDEVDAFLDRVVGALRGESADPVTPSEARSVRFTTVVLRPGYVIAEVEQMLDKVADLLELLEEHQ</sequence>
<reference evidence="1" key="1">
    <citation type="submission" date="2021-01" db="EMBL/GenBank/DDBJ databases">
        <title>Whole genome shotgun sequence of Sinosporangium siamense NBRC 109515.</title>
        <authorList>
            <person name="Komaki H."/>
            <person name="Tamura T."/>
        </authorList>
    </citation>
    <scope>NUCLEOTIDE SEQUENCE</scope>
    <source>
        <strain evidence="1">NBRC 109515</strain>
    </source>
</reference>
<accession>A0A919RCK1</accession>
<evidence type="ECO:0000313" key="1">
    <source>
        <dbReference type="EMBL" id="GII91446.1"/>
    </source>
</evidence>
<protein>
    <recommendedName>
        <fullName evidence="3">DivIVA domain-containing protein</fullName>
    </recommendedName>
</protein>
<name>A0A919RCK1_9ACTN</name>
<organism evidence="1 2">
    <name type="scientific">Sinosporangium siamense</name>
    <dbReference type="NCBI Taxonomy" id="1367973"/>
    <lineage>
        <taxon>Bacteria</taxon>
        <taxon>Bacillati</taxon>
        <taxon>Actinomycetota</taxon>
        <taxon>Actinomycetes</taxon>
        <taxon>Streptosporangiales</taxon>
        <taxon>Streptosporangiaceae</taxon>
        <taxon>Sinosporangium</taxon>
    </lineage>
</organism>
<evidence type="ECO:0000313" key="2">
    <source>
        <dbReference type="Proteomes" id="UP000606172"/>
    </source>
</evidence>
<dbReference type="InterPro" id="IPR019933">
    <property type="entry name" value="DivIVA_domain"/>
</dbReference>
<dbReference type="RefSeq" id="WP_204022859.1">
    <property type="nucleotide sequence ID" value="NZ_BOOW01000009.1"/>
</dbReference>
<dbReference type="NCBIfam" id="TIGR03544">
    <property type="entry name" value="DivI1A_domain"/>
    <property type="match status" value="2"/>
</dbReference>